<dbReference type="InterPro" id="IPR008585">
    <property type="entry name" value="Gamma_PGA_hydro"/>
</dbReference>
<evidence type="ECO:0000313" key="2">
    <source>
        <dbReference type="EMBL" id="OEK57432.1"/>
    </source>
</evidence>
<reference evidence="1" key="3">
    <citation type="submission" date="2022-05" db="EMBL/GenBank/DDBJ databases">
        <title>Comparative genomics of Staphylococcus equorum isolates.</title>
        <authorList>
            <person name="Luelf R.H."/>
        </authorList>
    </citation>
    <scope>NUCLEOTIDE SEQUENCE</scope>
    <source>
        <strain evidence="1">TMW 2.2497</strain>
    </source>
</reference>
<protein>
    <submittedName>
        <fullName evidence="1">Poly-gamma-glutamate hydrolase family protein</fullName>
    </submittedName>
</protein>
<keyword evidence="1" id="KW-0378">Hydrolase</keyword>
<name>A0A1E5TJZ3_9STAP</name>
<dbReference type="AlphaFoldDB" id="A0A1E5TJZ3"/>
<evidence type="ECO:0000313" key="1">
    <source>
        <dbReference type="EMBL" id="MDG0847359.1"/>
    </source>
</evidence>
<dbReference type="Proteomes" id="UP000095464">
    <property type="component" value="Unassembled WGS sequence"/>
</dbReference>
<evidence type="ECO:0000313" key="3">
    <source>
        <dbReference type="Proteomes" id="UP000095464"/>
    </source>
</evidence>
<dbReference type="KEGG" id="seqo:SE1039_02120"/>
<dbReference type="GeneID" id="69846927"/>
<dbReference type="RefSeq" id="WP_002512032.1">
    <property type="nucleotide sequence ID" value="NZ_CP013114.1"/>
</dbReference>
<reference evidence="2" key="2">
    <citation type="submission" date="2015-11" db="EMBL/GenBank/DDBJ databases">
        <authorList>
            <person name="Wolfe B.E."/>
        </authorList>
    </citation>
    <scope>NUCLEOTIDE SEQUENCE</scope>
    <source>
        <strain evidence="2">738_7</strain>
    </source>
</reference>
<evidence type="ECO:0000313" key="4">
    <source>
        <dbReference type="Proteomes" id="UP001152422"/>
    </source>
</evidence>
<dbReference type="EMBL" id="JAMBQA010000014">
    <property type="protein sequence ID" value="MDG0847359.1"/>
    <property type="molecule type" value="Genomic_DNA"/>
</dbReference>
<gene>
    <name evidence="2" type="ORF">ASS94_06055</name>
    <name evidence="1" type="ORF">M4L89_14150</name>
</gene>
<organism evidence="1 4">
    <name type="scientific">Staphylococcus equorum</name>
    <dbReference type="NCBI Taxonomy" id="246432"/>
    <lineage>
        <taxon>Bacteria</taxon>
        <taxon>Bacillati</taxon>
        <taxon>Bacillota</taxon>
        <taxon>Bacilli</taxon>
        <taxon>Bacillales</taxon>
        <taxon>Staphylococcaceae</taxon>
        <taxon>Staphylococcus</taxon>
    </lineage>
</organism>
<reference evidence="3" key="1">
    <citation type="submission" date="2015-11" db="EMBL/GenBank/DDBJ databases">
        <title>Genomic diversity of Staphylococcus saprophyticus strains from urinary tract infections, animal surfaces, and fermented foods.</title>
        <authorList>
            <person name="Wolfe B.E."/>
        </authorList>
    </citation>
    <scope>NUCLEOTIDE SEQUENCE [LARGE SCALE GENOMIC DNA]</scope>
    <source>
        <strain evidence="3">738_7</strain>
    </source>
</reference>
<proteinExistence type="predicted"/>
<comment type="caution">
    <text evidence="1">The sequence shown here is derived from an EMBL/GenBank/DDBJ whole genome shotgun (WGS) entry which is preliminary data.</text>
</comment>
<keyword evidence="4" id="KW-1185">Reference proteome</keyword>
<dbReference type="Gene3D" id="3.40.630.100">
    <property type="entry name" value="Poly-gamma-glutamate hydrolase, zinc-binding motif"/>
    <property type="match status" value="1"/>
</dbReference>
<sequence>MYSSNQRVTSFLKITSFSTICFLTFCFFLTLSPKAIYANDLYTSMTELMEDTEEGSDWEITYNNNQSNALIAAIHGGNIEPGTSEVAKLTATKGAYNYYSFQGIRSTNNASLHVTSVNFDEPIIEDMQQQVSNSVMIHGANGDAPIVYIGGKDDALKASIEEQLELKDFDVQTSPSHLEGEADENIVNKNNQNAGVQLELTTGLRQSFFNNQDLTMNSRQDQSNWSFAMYDFAQAIQTAIHEHE</sequence>
<dbReference type="Pfam" id="PF05908">
    <property type="entry name" value="Gamma_PGA_hydro"/>
    <property type="match status" value="1"/>
</dbReference>
<accession>A0A1E5TJZ3</accession>
<dbReference type="InterPro" id="IPR038128">
    <property type="entry name" value="Gamma_PGA_hydro_sf"/>
</dbReference>
<dbReference type="EMBL" id="LNPX01000022">
    <property type="protein sequence ID" value="OEK57432.1"/>
    <property type="molecule type" value="Genomic_DNA"/>
</dbReference>
<dbReference type="Proteomes" id="UP001152422">
    <property type="component" value="Unassembled WGS sequence"/>
</dbReference>
<dbReference type="GO" id="GO:0016787">
    <property type="term" value="F:hydrolase activity"/>
    <property type="evidence" value="ECO:0007669"/>
    <property type="project" value="UniProtKB-KW"/>
</dbReference>